<feature type="region of interest" description="Disordered" evidence="1">
    <location>
        <begin position="124"/>
        <end position="144"/>
    </location>
</feature>
<evidence type="ECO:0000313" key="3">
    <source>
        <dbReference type="Proteomes" id="UP001174909"/>
    </source>
</evidence>
<dbReference type="AlphaFoldDB" id="A0AA35S8H4"/>
<keyword evidence="3" id="KW-1185">Reference proteome</keyword>
<gene>
    <name evidence="2" type="ORF">GBAR_LOCUS13929</name>
</gene>
<name>A0AA35S8H4_GEOBA</name>
<accession>A0AA35S8H4</accession>
<protein>
    <submittedName>
        <fullName evidence="2">Uncharacterized protein</fullName>
    </submittedName>
</protein>
<reference evidence="2" key="1">
    <citation type="submission" date="2023-03" db="EMBL/GenBank/DDBJ databases">
        <authorList>
            <person name="Steffen K."/>
            <person name="Cardenas P."/>
        </authorList>
    </citation>
    <scope>NUCLEOTIDE SEQUENCE</scope>
</reference>
<evidence type="ECO:0000256" key="1">
    <source>
        <dbReference type="SAM" id="MobiDB-lite"/>
    </source>
</evidence>
<dbReference type="EMBL" id="CASHTH010002039">
    <property type="protein sequence ID" value="CAI8023871.1"/>
    <property type="molecule type" value="Genomic_DNA"/>
</dbReference>
<dbReference type="Proteomes" id="UP001174909">
    <property type="component" value="Unassembled WGS sequence"/>
</dbReference>
<proteinExistence type="predicted"/>
<evidence type="ECO:0000313" key="2">
    <source>
        <dbReference type="EMBL" id="CAI8023871.1"/>
    </source>
</evidence>
<feature type="region of interest" description="Disordered" evidence="1">
    <location>
        <begin position="40"/>
        <end position="85"/>
    </location>
</feature>
<organism evidence="2 3">
    <name type="scientific">Geodia barretti</name>
    <name type="common">Barrett's horny sponge</name>
    <dbReference type="NCBI Taxonomy" id="519541"/>
    <lineage>
        <taxon>Eukaryota</taxon>
        <taxon>Metazoa</taxon>
        <taxon>Porifera</taxon>
        <taxon>Demospongiae</taxon>
        <taxon>Heteroscleromorpha</taxon>
        <taxon>Tetractinellida</taxon>
        <taxon>Astrophorina</taxon>
        <taxon>Geodiidae</taxon>
        <taxon>Geodia</taxon>
    </lineage>
</organism>
<comment type="caution">
    <text evidence="2">The sequence shown here is derived from an EMBL/GenBank/DDBJ whole genome shotgun (WGS) entry which is preliminary data.</text>
</comment>
<sequence length="144" mass="16952">MKKQFDKYVRLLLFLERRYTTGTSICRGSVHCVWPSVEGGESAAHSVGDQNTSHQQEGQEQDQHQPHTYHHQERENQSHERRRNLLQQLSLPDLRILREYVHLHSGECYSRDVEESVAVREDIKSARSQPLWDLAHKEKDNDPR</sequence>
<feature type="compositionally biased region" description="Basic and acidic residues" evidence="1">
    <location>
        <begin position="61"/>
        <end position="79"/>
    </location>
</feature>
<feature type="compositionally biased region" description="Basic and acidic residues" evidence="1">
    <location>
        <begin position="134"/>
        <end position="144"/>
    </location>
</feature>